<dbReference type="InterPro" id="IPR029063">
    <property type="entry name" value="SAM-dependent_MTases_sf"/>
</dbReference>
<dbReference type="GO" id="GO:0008168">
    <property type="term" value="F:methyltransferase activity"/>
    <property type="evidence" value="ECO:0007669"/>
    <property type="project" value="UniProtKB-KW"/>
</dbReference>
<keyword evidence="4" id="KW-0812">Transmembrane</keyword>
<keyword evidence="4" id="KW-0472">Membrane</keyword>
<evidence type="ECO:0000256" key="4">
    <source>
        <dbReference type="SAM" id="Phobius"/>
    </source>
</evidence>
<name>A0ABN4HVS4_9BURK</name>
<dbReference type="CDD" id="cd02440">
    <property type="entry name" value="AdoMet_MTases"/>
    <property type="match status" value="1"/>
</dbReference>
<keyword evidence="1 5" id="KW-0489">Methyltransferase</keyword>
<protein>
    <submittedName>
        <fullName evidence="5">Methylase</fullName>
    </submittedName>
</protein>
<dbReference type="RefSeq" id="WP_053197336.1">
    <property type="nucleotide sequence ID" value="NZ_CP011409.1"/>
</dbReference>
<evidence type="ECO:0000256" key="1">
    <source>
        <dbReference type="ARBA" id="ARBA00022603"/>
    </source>
</evidence>
<keyword evidence="4" id="KW-1133">Transmembrane helix</keyword>
<keyword evidence="2" id="KW-0808">Transferase</keyword>
<dbReference type="PANTHER" id="PTHR13610:SF9">
    <property type="entry name" value="FI06469P"/>
    <property type="match status" value="1"/>
</dbReference>
<feature type="transmembrane region" description="Helical" evidence="4">
    <location>
        <begin position="91"/>
        <end position="108"/>
    </location>
</feature>
<accession>A0ABN4HVS4</accession>
<dbReference type="GO" id="GO:0032259">
    <property type="term" value="P:methylation"/>
    <property type="evidence" value="ECO:0007669"/>
    <property type="project" value="UniProtKB-KW"/>
</dbReference>
<sequence>MTLGQRRPVLQAPAVQALFVLCAAWVLALLAGQAVESWFGVVISPIPFAFLHGALAAGLACLRRMASWWAPILFFFPPAAVLVNSFHLPPVLFLAVFLFLLLLFWSTFRSQVPFYPSGQATWDAVAGLLPADQPLRVIDIGSGLGGAVLYLSRLRPDSRFVGIELAPLPWLVSQVRALLGRSRGAFVRGDYTRLDFSDYDVIFAYLSPAAMTALWQKARVEMRPGTLLLSYEFIIEDMQPDVVVHPKENGPALYGWRM</sequence>
<keyword evidence="6" id="KW-1185">Reference proteome</keyword>
<evidence type="ECO:0000313" key="6">
    <source>
        <dbReference type="Proteomes" id="UP000063429"/>
    </source>
</evidence>
<proteinExistence type="predicted"/>
<evidence type="ECO:0000313" key="5">
    <source>
        <dbReference type="EMBL" id="AKZ63083.1"/>
    </source>
</evidence>
<dbReference type="EMBL" id="CP011409">
    <property type="protein sequence ID" value="AKZ63083.1"/>
    <property type="molecule type" value="Genomic_DNA"/>
</dbReference>
<dbReference type="Proteomes" id="UP000063429">
    <property type="component" value="Chromosome"/>
</dbReference>
<feature type="transmembrane region" description="Helical" evidence="4">
    <location>
        <begin position="12"/>
        <end position="32"/>
    </location>
</feature>
<evidence type="ECO:0000256" key="3">
    <source>
        <dbReference type="ARBA" id="ARBA00022691"/>
    </source>
</evidence>
<feature type="transmembrane region" description="Helical" evidence="4">
    <location>
        <begin position="68"/>
        <end position="85"/>
    </location>
</feature>
<dbReference type="InterPro" id="IPR026170">
    <property type="entry name" value="FAM173A/B"/>
</dbReference>
<keyword evidence="3" id="KW-0949">S-adenosyl-L-methionine</keyword>
<feature type="transmembrane region" description="Helical" evidence="4">
    <location>
        <begin position="38"/>
        <end position="61"/>
    </location>
</feature>
<organism evidence="5 6">
    <name type="scientific">Herbaspirillum hiltneri N3</name>
    <dbReference type="NCBI Taxonomy" id="1262470"/>
    <lineage>
        <taxon>Bacteria</taxon>
        <taxon>Pseudomonadati</taxon>
        <taxon>Pseudomonadota</taxon>
        <taxon>Betaproteobacteria</taxon>
        <taxon>Burkholderiales</taxon>
        <taxon>Oxalobacteraceae</taxon>
        <taxon>Herbaspirillum</taxon>
    </lineage>
</organism>
<reference evidence="6" key="1">
    <citation type="journal article" date="2015" name="Genome Announc.">
        <title>Complete Genome Sequence of Herbaspirillum hiltneri N3 (DSM 17495), Isolated from Surface-Sterilized Wheat Roots.</title>
        <authorList>
            <person name="Guizelini D."/>
            <person name="Saizaki P.M."/>
            <person name="Coimbra N.A."/>
            <person name="Weiss V.A."/>
            <person name="Faoro H."/>
            <person name="Sfeir M.Z."/>
            <person name="Baura V.A."/>
            <person name="Monteiro R.A."/>
            <person name="Chubatsu L.S."/>
            <person name="Souza E.M."/>
            <person name="Cruz L.M."/>
            <person name="Pedrosa F.O."/>
            <person name="Raittz R.T."/>
            <person name="Marchaukoski J.N."/>
            <person name="Steffens M.B."/>
        </authorList>
    </citation>
    <scope>NUCLEOTIDE SEQUENCE [LARGE SCALE GENOMIC DNA]</scope>
    <source>
        <strain evidence="6">N3</strain>
    </source>
</reference>
<evidence type="ECO:0000256" key="2">
    <source>
        <dbReference type="ARBA" id="ARBA00022679"/>
    </source>
</evidence>
<dbReference type="SUPFAM" id="SSF53335">
    <property type="entry name" value="S-adenosyl-L-methionine-dependent methyltransferases"/>
    <property type="match status" value="1"/>
</dbReference>
<dbReference type="PANTHER" id="PTHR13610">
    <property type="entry name" value="METHYLTRANSFERASE DOMAIN-CONTAINING PROTEIN"/>
    <property type="match status" value="1"/>
</dbReference>
<dbReference type="Gene3D" id="3.40.50.150">
    <property type="entry name" value="Vaccinia Virus protein VP39"/>
    <property type="match status" value="1"/>
</dbReference>
<gene>
    <name evidence="5" type="ORF">F506_10740</name>
</gene>